<name>A0A381T399_9ZZZZ</name>
<proteinExistence type="predicted"/>
<protein>
    <submittedName>
        <fullName evidence="1">Uncharacterized protein</fullName>
    </submittedName>
</protein>
<evidence type="ECO:0000313" key="1">
    <source>
        <dbReference type="EMBL" id="SVA08163.1"/>
    </source>
</evidence>
<gene>
    <name evidence="1" type="ORF">METZ01_LOCUS61017</name>
</gene>
<organism evidence="1">
    <name type="scientific">marine metagenome</name>
    <dbReference type="NCBI Taxonomy" id="408172"/>
    <lineage>
        <taxon>unclassified sequences</taxon>
        <taxon>metagenomes</taxon>
        <taxon>ecological metagenomes</taxon>
    </lineage>
</organism>
<reference evidence="1" key="1">
    <citation type="submission" date="2018-05" db="EMBL/GenBank/DDBJ databases">
        <authorList>
            <person name="Lanie J.A."/>
            <person name="Ng W.-L."/>
            <person name="Kazmierczak K.M."/>
            <person name="Andrzejewski T.M."/>
            <person name="Davidsen T.M."/>
            <person name="Wayne K.J."/>
            <person name="Tettelin H."/>
            <person name="Glass J.I."/>
            <person name="Rusch D."/>
            <person name="Podicherti R."/>
            <person name="Tsui H.-C.T."/>
            <person name="Winkler M.E."/>
        </authorList>
    </citation>
    <scope>NUCLEOTIDE SEQUENCE</scope>
</reference>
<dbReference type="InterPro" id="IPR006513">
    <property type="entry name" value="YtfJ_HI0045"/>
</dbReference>
<sequence>MRILATMIFIILVPTMLLAELPIGEIPPKVVLKGDLGGRLDGTQWSSEELVSGKVIVLFYVDPDESELNNHVSDALKAENYPKEKYGSIGMANMAATWLPNFAINMKLKSKQEQYKSTVYVKDLEKTLVKKWGLSDDNSDVVVFGKDGRVLYSVDGKFTDAQVKEIVKVVWDNLD</sequence>
<dbReference type="Pfam" id="PF09695">
    <property type="entry name" value="YtfJ_HI0045"/>
    <property type="match status" value="1"/>
</dbReference>
<dbReference type="EMBL" id="UINC01003652">
    <property type="protein sequence ID" value="SVA08163.1"/>
    <property type="molecule type" value="Genomic_DNA"/>
</dbReference>
<dbReference type="AlphaFoldDB" id="A0A381T399"/>
<accession>A0A381T399</accession>